<keyword evidence="3" id="KW-1185">Reference proteome</keyword>
<evidence type="ECO:0008006" key="4">
    <source>
        <dbReference type="Google" id="ProtNLM"/>
    </source>
</evidence>
<evidence type="ECO:0000313" key="3">
    <source>
        <dbReference type="Proteomes" id="UP001434883"/>
    </source>
</evidence>
<gene>
    <name evidence="2" type="ORF">XENOCAPTIV_002016</name>
</gene>
<keyword evidence="1" id="KW-1133">Transmembrane helix</keyword>
<dbReference type="Proteomes" id="UP001434883">
    <property type="component" value="Unassembled WGS sequence"/>
</dbReference>
<organism evidence="2 3">
    <name type="scientific">Xenoophorus captivus</name>
    <dbReference type="NCBI Taxonomy" id="1517983"/>
    <lineage>
        <taxon>Eukaryota</taxon>
        <taxon>Metazoa</taxon>
        <taxon>Chordata</taxon>
        <taxon>Craniata</taxon>
        <taxon>Vertebrata</taxon>
        <taxon>Euteleostomi</taxon>
        <taxon>Actinopterygii</taxon>
        <taxon>Neopterygii</taxon>
        <taxon>Teleostei</taxon>
        <taxon>Neoteleostei</taxon>
        <taxon>Acanthomorphata</taxon>
        <taxon>Ovalentaria</taxon>
        <taxon>Atherinomorphae</taxon>
        <taxon>Cyprinodontiformes</taxon>
        <taxon>Goodeidae</taxon>
        <taxon>Xenoophorus</taxon>
    </lineage>
</organism>
<accession>A0ABV0Q4A4</accession>
<name>A0ABV0Q4A4_9TELE</name>
<reference evidence="2 3" key="1">
    <citation type="submission" date="2021-06" db="EMBL/GenBank/DDBJ databases">
        <authorList>
            <person name="Palmer J.M."/>
        </authorList>
    </citation>
    <scope>NUCLEOTIDE SEQUENCE [LARGE SCALE GENOMIC DNA]</scope>
    <source>
        <strain evidence="2 3">XC_2019</strain>
        <tissue evidence="2">Muscle</tissue>
    </source>
</reference>
<keyword evidence="1" id="KW-0812">Transmembrane</keyword>
<feature type="transmembrane region" description="Helical" evidence="1">
    <location>
        <begin position="140"/>
        <end position="163"/>
    </location>
</feature>
<feature type="non-terminal residue" evidence="2">
    <location>
        <position position="1"/>
    </location>
</feature>
<proteinExistence type="predicted"/>
<evidence type="ECO:0000313" key="2">
    <source>
        <dbReference type="EMBL" id="MEQ2190610.1"/>
    </source>
</evidence>
<protein>
    <recommendedName>
        <fullName evidence="4">G-protein coupled receptors family 1 profile domain-containing protein</fullName>
    </recommendedName>
</protein>
<comment type="caution">
    <text evidence="2">The sequence shown here is derived from an EMBL/GenBank/DDBJ whole genome shotgun (WGS) entry which is preliminary data.</text>
</comment>
<keyword evidence="1" id="KW-0472">Membrane</keyword>
<evidence type="ECO:0000256" key="1">
    <source>
        <dbReference type="SAM" id="Phobius"/>
    </source>
</evidence>
<feature type="transmembrane region" description="Helical" evidence="1">
    <location>
        <begin position="87"/>
        <end position="107"/>
    </location>
</feature>
<sequence>HQSYETRALLCCYHAANWYYYKYTVDGINVFAVKVKFATAISSIIPLSYYIGMGIARKMVRCSATTSKSVVTNKLLSLTECVLVRPLVYTVSALLPAAYIIGLIFTLKTHSHIYNIHVGEGQGWCLHLGMLRRFPVTSNATVLTLSTSLLLQYFIGVTVLAMVPEIPEIVNGIQFALQNNISLR</sequence>
<dbReference type="EMBL" id="JAHRIN010000118">
    <property type="protein sequence ID" value="MEQ2190610.1"/>
    <property type="molecule type" value="Genomic_DNA"/>
</dbReference>